<reference evidence="4 5" key="1">
    <citation type="submission" date="2021-01" db="EMBL/GenBank/DDBJ databases">
        <title>Whole genome shotgun sequence of Verrucosispora andamanensis NBRC 109075.</title>
        <authorList>
            <person name="Komaki H."/>
            <person name="Tamura T."/>
        </authorList>
    </citation>
    <scope>NUCLEOTIDE SEQUENCE [LARGE SCALE GENOMIC DNA]</scope>
    <source>
        <strain evidence="4 5">NBRC 109075</strain>
    </source>
</reference>
<dbReference type="PANTHER" id="PTHR46797">
    <property type="entry name" value="HTH-TYPE TRANSCRIPTIONAL REGULATOR"/>
    <property type="match status" value="1"/>
</dbReference>
<feature type="region of interest" description="Disordered" evidence="2">
    <location>
        <begin position="79"/>
        <end position="112"/>
    </location>
</feature>
<dbReference type="Gene3D" id="1.10.260.40">
    <property type="entry name" value="lambda repressor-like DNA-binding domains"/>
    <property type="match status" value="1"/>
</dbReference>
<feature type="compositionally biased region" description="Low complexity" evidence="2">
    <location>
        <begin position="188"/>
        <end position="199"/>
    </location>
</feature>
<keyword evidence="1" id="KW-0238">DNA-binding</keyword>
<proteinExistence type="predicted"/>
<dbReference type="InterPro" id="IPR050807">
    <property type="entry name" value="TransReg_Diox_bact_type"/>
</dbReference>
<dbReference type="InterPro" id="IPR010982">
    <property type="entry name" value="Lambda_DNA-bd_dom_sf"/>
</dbReference>
<dbReference type="InterPro" id="IPR001387">
    <property type="entry name" value="Cro/C1-type_HTH"/>
</dbReference>
<evidence type="ECO:0000256" key="2">
    <source>
        <dbReference type="SAM" id="MobiDB-lite"/>
    </source>
</evidence>
<protein>
    <recommendedName>
        <fullName evidence="3">HTH cro/C1-type domain-containing protein</fullName>
    </recommendedName>
</protein>
<dbReference type="CDD" id="cd00093">
    <property type="entry name" value="HTH_XRE"/>
    <property type="match status" value="1"/>
</dbReference>
<feature type="region of interest" description="Disordered" evidence="2">
    <location>
        <begin position="188"/>
        <end position="208"/>
    </location>
</feature>
<evidence type="ECO:0000256" key="1">
    <source>
        <dbReference type="ARBA" id="ARBA00023125"/>
    </source>
</evidence>
<organism evidence="4 5">
    <name type="scientific">Micromonospora andamanensis</name>
    <dbReference type="NCBI Taxonomy" id="1287068"/>
    <lineage>
        <taxon>Bacteria</taxon>
        <taxon>Bacillati</taxon>
        <taxon>Actinomycetota</taxon>
        <taxon>Actinomycetes</taxon>
        <taxon>Micromonosporales</taxon>
        <taxon>Micromonosporaceae</taxon>
        <taxon>Micromonospora</taxon>
    </lineage>
</organism>
<dbReference type="PANTHER" id="PTHR46797:SF1">
    <property type="entry name" value="METHYLPHOSPHONATE SYNTHASE"/>
    <property type="match status" value="1"/>
</dbReference>
<dbReference type="Pfam" id="PF01381">
    <property type="entry name" value="HTH_3"/>
    <property type="match status" value="1"/>
</dbReference>
<dbReference type="SUPFAM" id="SSF47413">
    <property type="entry name" value="lambda repressor-like DNA-binding domains"/>
    <property type="match status" value="1"/>
</dbReference>
<dbReference type="SMART" id="SM00530">
    <property type="entry name" value="HTH_XRE"/>
    <property type="match status" value="1"/>
</dbReference>
<accession>A0ABQ4HTQ3</accession>
<name>A0ABQ4HTQ3_9ACTN</name>
<evidence type="ECO:0000313" key="4">
    <source>
        <dbReference type="EMBL" id="GIJ09026.1"/>
    </source>
</evidence>
<gene>
    <name evidence="4" type="ORF">Van01_22400</name>
</gene>
<dbReference type="Proteomes" id="UP000647017">
    <property type="component" value="Unassembled WGS sequence"/>
</dbReference>
<keyword evidence="5" id="KW-1185">Reference proteome</keyword>
<evidence type="ECO:0000259" key="3">
    <source>
        <dbReference type="PROSITE" id="PS50943"/>
    </source>
</evidence>
<feature type="domain" description="HTH cro/C1-type" evidence="3">
    <location>
        <begin position="12"/>
        <end position="66"/>
    </location>
</feature>
<comment type="caution">
    <text evidence="4">The sequence shown here is derived from an EMBL/GenBank/DDBJ whole genome shotgun (WGS) entry which is preliminary data.</text>
</comment>
<dbReference type="PROSITE" id="PS50943">
    <property type="entry name" value="HTH_CROC1"/>
    <property type="match status" value="1"/>
</dbReference>
<dbReference type="EMBL" id="BOOZ01000010">
    <property type="protein sequence ID" value="GIJ09026.1"/>
    <property type="molecule type" value="Genomic_DNA"/>
</dbReference>
<evidence type="ECO:0000313" key="5">
    <source>
        <dbReference type="Proteomes" id="UP000647017"/>
    </source>
</evidence>
<dbReference type="RefSeq" id="WP_204005445.1">
    <property type="nucleotide sequence ID" value="NZ_BOOZ01000010.1"/>
</dbReference>
<sequence length="246" mass="25602">MSLLRRVIGAVLRRERQHQGRTLREVARAAGVSVPYLSEVERGRKEASSEVLAAICRALGLHLSDLLEEVRDELRRVERRLPATGPAGRVPATRPGDPAATPAGRGTDGSAQPVTRLNAVGFGFASDLTAGLGGNDPYRAWPHSGGQFGTAGPTGGGLSGGRLSGGIRVVAFADPIGPVHLVARGPLLRRSSPGRSSVGPRHRAGARRRAARRAATVRATVGGHPGVVASRASMSHRNLQVSLTSG</sequence>